<protein>
    <submittedName>
        <fullName evidence="1">Uncharacterized protein</fullName>
    </submittedName>
</protein>
<organism evidence="1 2">
    <name type="scientific">Corynebacterium phoceense</name>
    <dbReference type="NCBI Taxonomy" id="1686286"/>
    <lineage>
        <taxon>Bacteria</taxon>
        <taxon>Bacillati</taxon>
        <taxon>Actinomycetota</taxon>
        <taxon>Actinomycetes</taxon>
        <taxon>Mycobacteriales</taxon>
        <taxon>Corynebacteriaceae</taxon>
        <taxon>Corynebacterium</taxon>
    </lineage>
</organism>
<comment type="caution">
    <text evidence="1">The sequence shown here is derived from an EMBL/GenBank/DDBJ whole genome shotgun (WGS) entry which is preliminary data.</text>
</comment>
<dbReference type="RefSeq" id="WP_066489123.1">
    <property type="nucleotide sequence ID" value="NZ_JADPQA010000001.1"/>
</dbReference>
<evidence type="ECO:0000313" key="2">
    <source>
        <dbReference type="Proteomes" id="UP000318080"/>
    </source>
</evidence>
<dbReference type="EMBL" id="VHIR01000022">
    <property type="protein sequence ID" value="TQE42620.1"/>
    <property type="molecule type" value="Genomic_DNA"/>
</dbReference>
<name>A0A540R4F9_9CORY</name>
<dbReference type="AlphaFoldDB" id="A0A540R4F9"/>
<dbReference type="Proteomes" id="UP000318080">
    <property type="component" value="Unassembled WGS sequence"/>
</dbReference>
<sequence length="227" mass="24444">MQDPTRIAPTLEALRRAWEGEPDLSLPTLFAMLANEGLGWGASDADLVAALETRAAVRPGFLPAEGTYLIRCDRALVTVDGRTAIVRGQSQPVVWEYSRARPTGPGRPLVLADAAGTEHRLGVVESISRVDPAALARAGRPLAGLKRRSLGERVYVLRTAEPESTILLDHGLHVFTPARRTLAREDLSWQRIVTGAVGETLTVELPGARMRDFGTVTQILIAAAEVG</sequence>
<keyword evidence="2" id="KW-1185">Reference proteome</keyword>
<proteinExistence type="predicted"/>
<evidence type="ECO:0000313" key="1">
    <source>
        <dbReference type="EMBL" id="TQE42620.1"/>
    </source>
</evidence>
<reference evidence="1 2" key="1">
    <citation type="submission" date="2019-06" db="EMBL/GenBank/DDBJ databases">
        <title>Draft genome of C. phoceense Strain 272.</title>
        <authorList>
            <person name="Pacheco L.G.C."/>
            <person name="Barberis C.M."/>
            <person name="Almuzara M.N."/>
            <person name="Traglia G.M."/>
            <person name="Santos C.S."/>
            <person name="Rocha D.J.P.G."/>
            <person name="Aguiar E.R.G.R."/>
            <person name="Vay C.A."/>
        </authorList>
    </citation>
    <scope>NUCLEOTIDE SEQUENCE [LARGE SCALE GENOMIC DNA]</scope>
    <source>
        <strain evidence="1 2">272</strain>
    </source>
</reference>
<dbReference type="GeneID" id="79851479"/>
<accession>A0A540R4F9</accession>
<gene>
    <name evidence="1" type="ORF">EJK80_11785</name>
</gene>